<proteinExistence type="predicted"/>
<protein>
    <submittedName>
        <fullName evidence="10">PTS sorbose transporter subunit IIC</fullName>
    </submittedName>
</protein>
<dbReference type="InterPro" id="IPR004700">
    <property type="entry name" value="PTS_IIC_man"/>
</dbReference>
<evidence type="ECO:0000256" key="8">
    <source>
        <dbReference type="ARBA" id="ARBA00023136"/>
    </source>
</evidence>
<evidence type="ECO:0000256" key="4">
    <source>
        <dbReference type="ARBA" id="ARBA00022597"/>
    </source>
</evidence>
<dbReference type="PANTHER" id="PTHR32502:SF28">
    <property type="entry name" value="PHOSPHOTRANSFERASE SYSTEM SUGAR-SPECIFIC EIIC COMPONENT"/>
    <property type="match status" value="1"/>
</dbReference>
<name>A0A679IFL8_9ENTE</name>
<keyword evidence="4" id="KW-0762">Sugar transport</keyword>
<evidence type="ECO:0000313" key="10">
    <source>
        <dbReference type="EMBL" id="BCA84562.1"/>
    </source>
</evidence>
<sequence>MELSVVQLILLVSLAYFTGIDPLFAMLQTNKPIIAGMFAGLIMGDLKTGLLVGATLQLMVLGVGTYGGASIPDFASGAIIGTVFGVLSGKGLEFAIGLSVPVGLMLVQLDVLARFVTVFFLHRIEKHVEEDNIKAINREALLSTIPFGLSRALPVGLALIFGDSLVKTIVDFAPDWLMGGLKIAGGVLPVVGIAILLRYLPVKKFFPFLLIGFFTAAYLKVPMMGAAILGAAMALIYYKVISVPKTQQVVTTGSQVAQTNFEVGDDEDEL</sequence>
<keyword evidence="5" id="KW-0598">Phosphotransferase system</keyword>
<feature type="transmembrane region" description="Helical" evidence="9">
    <location>
        <begin position="94"/>
        <end position="121"/>
    </location>
</feature>
<keyword evidence="3" id="KW-1003">Cell membrane</keyword>
<keyword evidence="6 9" id="KW-0812">Transmembrane</keyword>
<dbReference type="PROSITE" id="PS51106">
    <property type="entry name" value="PTS_EIIC_TYPE_4"/>
    <property type="match status" value="1"/>
</dbReference>
<feature type="transmembrane region" description="Helical" evidence="9">
    <location>
        <begin position="208"/>
        <end position="238"/>
    </location>
</feature>
<dbReference type="GO" id="GO:0009401">
    <property type="term" value="P:phosphoenolpyruvate-dependent sugar phosphotransferase system"/>
    <property type="evidence" value="ECO:0007669"/>
    <property type="project" value="UniProtKB-KW"/>
</dbReference>
<dbReference type="KEGG" id="esg:EsVE80_00850"/>
<feature type="transmembrane region" description="Helical" evidence="9">
    <location>
        <begin position="141"/>
        <end position="161"/>
    </location>
</feature>
<keyword evidence="7 9" id="KW-1133">Transmembrane helix</keyword>
<dbReference type="InterPro" id="IPR050303">
    <property type="entry name" value="GatZ_KbaZ_carbometab"/>
</dbReference>
<gene>
    <name evidence="10" type="ORF">EsVE80_00850</name>
</gene>
<accession>A0A679IFL8</accession>
<dbReference type="AlphaFoldDB" id="A0A679IFL8"/>
<keyword evidence="8 9" id="KW-0472">Membrane</keyword>
<comment type="subcellular location">
    <subcellularLocation>
        <location evidence="1">Cell membrane</location>
        <topology evidence="1">Multi-pass membrane protein</topology>
    </subcellularLocation>
</comment>
<evidence type="ECO:0000256" key="2">
    <source>
        <dbReference type="ARBA" id="ARBA00022448"/>
    </source>
</evidence>
<feature type="transmembrane region" description="Helical" evidence="9">
    <location>
        <begin position="48"/>
        <end position="67"/>
    </location>
</feature>
<dbReference type="EMBL" id="AP022822">
    <property type="protein sequence ID" value="BCA84562.1"/>
    <property type="molecule type" value="Genomic_DNA"/>
</dbReference>
<dbReference type="Pfam" id="PF03609">
    <property type="entry name" value="EII-Sor"/>
    <property type="match status" value="1"/>
</dbReference>
<evidence type="ECO:0000256" key="6">
    <source>
        <dbReference type="ARBA" id="ARBA00022692"/>
    </source>
</evidence>
<evidence type="ECO:0000256" key="7">
    <source>
        <dbReference type="ARBA" id="ARBA00022989"/>
    </source>
</evidence>
<dbReference type="Proteomes" id="UP000502998">
    <property type="component" value="Chromosome"/>
</dbReference>
<evidence type="ECO:0000256" key="3">
    <source>
        <dbReference type="ARBA" id="ARBA00022475"/>
    </source>
</evidence>
<evidence type="ECO:0000256" key="1">
    <source>
        <dbReference type="ARBA" id="ARBA00004651"/>
    </source>
</evidence>
<keyword evidence="2" id="KW-0813">Transport</keyword>
<reference evidence="10 11" key="1">
    <citation type="submission" date="2020-02" db="EMBL/GenBank/DDBJ databases">
        <title>Characterization of vanA genotype vancomycin-resistant Enterococcus saigonensis VE80.</title>
        <authorList>
            <person name="Harada T."/>
            <person name="Motooka D."/>
            <person name="Nakamura S."/>
            <person name="Yamamoto Y."/>
            <person name="Kawahara R."/>
            <person name="Kawatsu K."/>
        </authorList>
    </citation>
    <scope>NUCLEOTIDE SEQUENCE [LARGE SCALE GENOMIC DNA]</scope>
    <source>
        <strain evidence="10 11">VE80</strain>
    </source>
</reference>
<keyword evidence="11" id="KW-1185">Reference proteome</keyword>
<dbReference type="GO" id="GO:0005886">
    <property type="term" value="C:plasma membrane"/>
    <property type="evidence" value="ECO:0007669"/>
    <property type="project" value="UniProtKB-SubCell"/>
</dbReference>
<evidence type="ECO:0000313" key="11">
    <source>
        <dbReference type="Proteomes" id="UP000502998"/>
    </source>
</evidence>
<organism evidence="10 11">
    <name type="scientific">Enterococcus saigonensis</name>
    <dbReference type="NCBI Taxonomy" id="1805431"/>
    <lineage>
        <taxon>Bacteria</taxon>
        <taxon>Bacillati</taxon>
        <taxon>Bacillota</taxon>
        <taxon>Bacilli</taxon>
        <taxon>Lactobacillales</taxon>
        <taxon>Enterococcaceae</taxon>
        <taxon>Enterococcus</taxon>
    </lineage>
</organism>
<feature type="transmembrane region" description="Helical" evidence="9">
    <location>
        <begin position="181"/>
        <end position="201"/>
    </location>
</feature>
<evidence type="ECO:0000256" key="5">
    <source>
        <dbReference type="ARBA" id="ARBA00022683"/>
    </source>
</evidence>
<dbReference type="RefSeq" id="WP_173101964.1">
    <property type="nucleotide sequence ID" value="NZ_AP022822.1"/>
</dbReference>
<evidence type="ECO:0000256" key="9">
    <source>
        <dbReference type="SAM" id="Phobius"/>
    </source>
</evidence>
<dbReference type="PANTHER" id="PTHR32502">
    <property type="entry name" value="N-ACETYLGALACTOSAMINE PERMEASE II COMPONENT-RELATED"/>
    <property type="match status" value="1"/>
</dbReference>
<feature type="transmembrane region" description="Helical" evidence="9">
    <location>
        <begin position="6"/>
        <end position="27"/>
    </location>
</feature>